<protein>
    <submittedName>
        <fullName evidence="1">Uncharacterized protein</fullName>
    </submittedName>
</protein>
<evidence type="ECO:0000313" key="1">
    <source>
        <dbReference type="EMBL" id="KRZ74712.1"/>
    </source>
</evidence>
<dbReference type="Proteomes" id="UP000054843">
    <property type="component" value="Unassembled WGS sequence"/>
</dbReference>
<evidence type="ECO:0000313" key="2">
    <source>
        <dbReference type="Proteomes" id="UP000054843"/>
    </source>
</evidence>
<keyword evidence="2" id="KW-1185">Reference proteome</keyword>
<dbReference type="EMBL" id="JYDO01000046">
    <property type="protein sequence ID" value="KRZ74712.1"/>
    <property type="molecule type" value="Genomic_DNA"/>
</dbReference>
<gene>
    <name evidence="1" type="ORF">T10_8571</name>
</gene>
<name>A0A0V1MSE1_9BILA</name>
<reference evidence="1 2" key="1">
    <citation type="submission" date="2015-01" db="EMBL/GenBank/DDBJ databases">
        <title>Evolution of Trichinella species and genotypes.</title>
        <authorList>
            <person name="Korhonen P.K."/>
            <person name="Edoardo P."/>
            <person name="Giuseppe L.R."/>
            <person name="Gasser R.B."/>
        </authorList>
    </citation>
    <scope>NUCLEOTIDE SEQUENCE [LARGE SCALE GENOMIC DNA]</scope>
    <source>
        <strain evidence="1">ISS1980</strain>
    </source>
</reference>
<sequence>MVARLTPDQKDKRGHKGALSTDLDVTTLLRQTHHMKACPVDHHLAYKMDKMAVLKKRSAEETKSIPQIYDEEAAAASAEPSTSGQLEFFKEDRNAMYNQRAKRLSRFPRNRQDLIIADEFRRTKSGKVFLLSESTSKHIRVVPEWYQQLFTVLAAGAANRILFLYGQEWMTDDRLPLWNVHNVNIKTNHYLRIFLIGSTKTGGNKPGLYKAASTYEKKNRV</sequence>
<comment type="caution">
    <text evidence="1">The sequence shown here is derived from an EMBL/GenBank/DDBJ whole genome shotgun (WGS) entry which is preliminary data.</text>
</comment>
<accession>A0A0V1MSE1</accession>
<proteinExistence type="predicted"/>
<organism evidence="1 2">
    <name type="scientific">Trichinella papuae</name>
    <dbReference type="NCBI Taxonomy" id="268474"/>
    <lineage>
        <taxon>Eukaryota</taxon>
        <taxon>Metazoa</taxon>
        <taxon>Ecdysozoa</taxon>
        <taxon>Nematoda</taxon>
        <taxon>Enoplea</taxon>
        <taxon>Dorylaimia</taxon>
        <taxon>Trichinellida</taxon>
        <taxon>Trichinellidae</taxon>
        <taxon>Trichinella</taxon>
    </lineage>
</organism>
<dbReference type="AlphaFoldDB" id="A0A0V1MSE1"/>